<evidence type="ECO:0008006" key="3">
    <source>
        <dbReference type="Google" id="ProtNLM"/>
    </source>
</evidence>
<organism evidence="1 2">
    <name type="scientific">Candidatus Woesebacteria bacterium RIFCSPHIGHO2_01_FULL_40_22</name>
    <dbReference type="NCBI Taxonomy" id="1802499"/>
    <lineage>
        <taxon>Bacteria</taxon>
        <taxon>Candidatus Woeseibacteriota</taxon>
    </lineage>
</organism>
<evidence type="ECO:0000313" key="1">
    <source>
        <dbReference type="EMBL" id="OGM26398.1"/>
    </source>
</evidence>
<sequence length="145" mass="16917">MPFLHSVYGVLSDDGIALFLGIPDFETAAKSYLTKSKGIKHKKFDLWEVYRYTHGDPEQHPGWWYEQLHKSLFDVQEIDKLLKEAGFKYYKIFRYCFAKEKIALNLGFVAFKTKPKSDLTKKRLTKLMSEYRGNVALNTLQIVNA</sequence>
<proteinExistence type="predicted"/>
<dbReference type="Proteomes" id="UP000179221">
    <property type="component" value="Unassembled WGS sequence"/>
</dbReference>
<name>A0A1F7YII9_9BACT</name>
<protein>
    <recommendedName>
        <fullName evidence="3">Methyltransferase type 11 domain-containing protein</fullName>
    </recommendedName>
</protein>
<dbReference type="SUPFAM" id="SSF53335">
    <property type="entry name" value="S-adenosyl-L-methionine-dependent methyltransferases"/>
    <property type="match status" value="1"/>
</dbReference>
<reference evidence="1 2" key="1">
    <citation type="journal article" date="2016" name="Nat. Commun.">
        <title>Thousands of microbial genomes shed light on interconnected biogeochemical processes in an aquifer system.</title>
        <authorList>
            <person name="Anantharaman K."/>
            <person name="Brown C.T."/>
            <person name="Hug L.A."/>
            <person name="Sharon I."/>
            <person name="Castelle C.J."/>
            <person name="Probst A.J."/>
            <person name="Thomas B.C."/>
            <person name="Singh A."/>
            <person name="Wilkins M.J."/>
            <person name="Karaoz U."/>
            <person name="Brodie E.L."/>
            <person name="Williams K.H."/>
            <person name="Hubbard S.S."/>
            <person name="Banfield J.F."/>
        </authorList>
    </citation>
    <scope>NUCLEOTIDE SEQUENCE [LARGE SCALE GENOMIC DNA]</scope>
</reference>
<dbReference type="Gene3D" id="3.40.50.150">
    <property type="entry name" value="Vaccinia Virus protein VP39"/>
    <property type="match status" value="1"/>
</dbReference>
<accession>A0A1F7YII9</accession>
<dbReference type="InterPro" id="IPR029063">
    <property type="entry name" value="SAM-dependent_MTases_sf"/>
</dbReference>
<comment type="caution">
    <text evidence="1">The sequence shown here is derived from an EMBL/GenBank/DDBJ whole genome shotgun (WGS) entry which is preliminary data.</text>
</comment>
<dbReference type="AlphaFoldDB" id="A0A1F7YII9"/>
<dbReference type="EMBL" id="MGGL01000012">
    <property type="protein sequence ID" value="OGM26398.1"/>
    <property type="molecule type" value="Genomic_DNA"/>
</dbReference>
<gene>
    <name evidence="1" type="ORF">A2628_00015</name>
</gene>
<evidence type="ECO:0000313" key="2">
    <source>
        <dbReference type="Proteomes" id="UP000179221"/>
    </source>
</evidence>